<keyword evidence="3" id="KW-1185">Reference proteome</keyword>
<accession>A0AAN0K7T2</accession>
<protein>
    <submittedName>
        <fullName evidence="2">Uncharacterized protein</fullName>
    </submittedName>
</protein>
<evidence type="ECO:0000256" key="1">
    <source>
        <dbReference type="SAM" id="MobiDB-lite"/>
    </source>
</evidence>
<sequence>MWAHLADMKQPHHAAAPAVPVSMPQLVLDVRADGTMTALLDGQPVTPPVGAGPWRRAGFARIIDHATRERQVPVRVTVHESDGSTFTDILPATRRSRRQPPTAQPEPTTMARRAEPVPIDGGHGFLAGEDVAIALVTGHTDASHHGQVRALLDPTIIAATHAQEVVLIGRVSGTITIRDLP</sequence>
<dbReference type="EMBL" id="AP028056">
    <property type="protein sequence ID" value="BEH03271.1"/>
    <property type="molecule type" value="Genomic_DNA"/>
</dbReference>
<reference evidence="2" key="1">
    <citation type="journal article" date="2024" name="Int. J. Syst. Evol. Microbiol.">
        <title>Brooklawnia propionicigenes sp. nov., a facultatively anaerobic, propionate-producing bacterium isolated from a methanogenic reactor treating waste from cattle farms.</title>
        <authorList>
            <person name="Akita Y."/>
            <person name="Ueki A."/>
            <person name="Tonouchi A."/>
            <person name="Sugawara Y."/>
            <person name="Honma S."/>
            <person name="Kaku N."/>
            <person name="Ueki K."/>
        </authorList>
    </citation>
    <scope>NUCLEOTIDE SEQUENCE</scope>
    <source>
        <strain evidence="2">SH051</strain>
    </source>
</reference>
<dbReference type="AlphaFoldDB" id="A0AAN0K7T2"/>
<dbReference type="Proteomes" id="UP001431656">
    <property type="component" value="Chromosome"/>
</dbReference>
<gene>
    <name evidence="2" type="ORF">brsh051_25520</name>
</gene>
<dbReference type="KEGG" id="broo:brsh051_25520"/>
<organism evidence="2 3">
    <name type="scientific">Brooklawnia propionicigenes</name>
    <dbReference type="NCBI Taxonomy" id="3041175"/>
    <lineage>
        <taxon>Bacteria</taxon>
        <taxon>Bacillati</taxon>
        <taxon>Actinomycetota</taxon>
        <taxon>Actinomycetes</taxon>
        <taxon>Propionibacteriales</taxon>
        <taxon>Propionibacteriaceae</taxon>
        <taxon>Brooklawnia</taxon>
    </lineage>
</organism>
<evidence type="ECO:0000313" key="3">
    <source>
        <dbReference type="Proteomes" id="UP001431656"/>
    </source>
</evidence>
<evidence type="ECO:0000313" key="2">
    <source>
        <dbReference type="EMBL" id="BEH03271.1"/>
    </source>
</evidence>
<feature type="region of interest" description="Disordered" evidence="1">
    <location>
        <begin position="93"/>
        <end position="115"/>
    </location>
</feature>
<name>A0AAN0K7T2_9ACTN</name>
<proteinExistence type="predicted"/>